<dbReference type="EMBL" id="MFTO01000010">
    <property type="protein sequence ID" value="OGI63969.1"/>
    <property type="molecule type" value="Genomic_DNA"/>
</dbReference>
<protein>
    <submittedName>
        <fullName evidence="1">Uncharacterized protein</fullName>
    </submittedName>
</protein>
<evidence type="ECO:0000313" key="2">
    <source>
        <dbReference type="Proteomes" id="UP000178985"/>
    </source>
</evidence>
<dbReference type="Proteomes" id="UP000178985">
    <property type="component" value="Unassembled WGS sequence"/>
</dbReference>
<dbReference type="AlphaFoldDB" id="A0A1F6V362"/>
<sequence length="125" mass="14507">MLKIWSINQQLWCVRIVKLRSLSNPTIFHSMKKSRFLRRLGVLSADNFVGMLGEMREHFIEETAIYAKKALLLFIPLISLIKYIATFAGGEMIGIGRLTAEILIFQDLSLNNLPSFNMMCHEWRF</sequence>
<comment type="caution">
    <text evidence="1">The sequence shown here is derived from an EMBL/GenBank/DDBJ whole genome shotgun (WGS) entry which is preliminary data.</text>
</comment>
<proteinExistence type="predicted"/>
<accession>A0A1F6V362</accession>
<name>A0A1F6V362_9BACT</name>
<organism evidence="1 2">
    <name type="scientific">Candidatus Nomurabacteria bacterium RIFCSPHIGHO2_01_FULL_40_20</name>
    <dbReference type="NCBI Taxonomy" id="1801738"/>
    <lineage>
        <taxon>Bacteria</taxon>
        <taxon>Candidatus Nomuraibacteriota</taxon>
    </lineage>
</organism>
<reference evidence="1 2" key="1">
    <citation type="journal article" date="2016" name="Nat. Commun.">
        <title>Thousands of microbial genomes shed light on interconnected biogeochemical processes in an aquifer system.</title>
        <authorList>
            <person name="Anantharaman K."/>
            <person name="Brown C.T."/>
            <person name="Hug L.A."/>
            <person name="Sharon I."/>
            <person name="Castelle C.J."/>
            <person name="Probst A.J."/>
            <person name="Thomas B.C."/>
            <person name="Singh A."/>
            <person name="Wilkins M.J."/>
            <person name="Karaoz U."/>
            <person name="Brodie E.L."/>
            <person name="Williams K.H."/>
            <person name="Hubbard S.S."/>
            <person name="Banfield J.F."/>
        </authorList>
    </citation>
    <scope>NUCLEOTIDE SEQUENCE [LARGE SCALE GENOMIC DNA]</scope>
</reference>
<gene>
    <name evidence="1" type="ORF">A2733_01105</name>
</gene>
<evidence type="ECO:0000313" key="1">
    <source>
        <dbReference type="EMBL" id="OGI63969.1"/>
    </source>
</evidence>